<evidence type="ECO:0000313" key="3">
    <source>
        <dbReference type="Proteomes" id="UP000326546"/>
    </source>
</evidence>
<dbReference type="InterPro" id="IPR025962">
    <property type="entry name" value="SdpI/YhfL"/>
</dbReference>
<organism evidence="2 3">
    <name type="scientific">Ornithinimicrobium pratense</name>
    <dbReference type="NCBI Taxonomy" id="2593973"/>
    <lineage>
        <taxon>Bacteria</taxon>
        <taxon>Bacillati</taxon>
        <taxon>Actinomycetota</taxon>
        <taxon>Actinomycetes</taxon>
        <taxon>Micrococcales</taxon>
        <taxon>Ornithinimicrobiaceae</taxon>
        <taxon>Ornithinimicrobium</taxon>
    </lineage>
</organism>
<sequence>MSEANLLMGLLGGISLGMTGALIWGVTRMAADGGLQRNQAAGIRTAATKASPEAWRAGHRAALPWARRLGIFGLVGGAVLVACGFLEVADPEALHPLTVGAFVVGYGGVLLGSIALVQAASKGAKRASLQPDRSWAR</sequence>
<gene>
    <name evidence="2" type="ORF">FY030_04020</name>
</gene>
<evidence type="ECO:0000256" key="1">
    <source>
        <dbReference type="SAM" id="Phobius"/>
    </source>
</evidence>
<keyword evidence="1" id="KW-0812">Transmembrane</keyword>
<dbReference type="EMBL" id="CP044427">
    <property type="protein sequence ID" value="QFG67995.1"/>
    <property type="molecule type" value="Genomic_DNA"/>
</dbReference>
<feature type="transmembrane region" description="Helical" evidence="1">
    <location>
        <begin position="6"/>
        <end position="27"/>
    </location>
</feature>
<feature type="transmembrane region" description="Helical" evidence="1">
    <location>
        <begin position="94"/>
        <end position="117"/>
    </location>
</feature>
<dbReference type="KEGG" id="serw:FY030_04020"/>
<protein>
    <submittedName>
        <fullName evidence="2">SdpI family protein</fullName>
    </submittedName>
</protein>
<dbReference type="OrthoDB" id="4947094at2"/>
<dbReference type="RefSeq" id="WP_158060387.1">
    <property type="nucleotide sequence ID" value="NZ_CP044427.1"/>
</dbReference>
<keyword evidence="1" id="KW-0472">Membrane</keyword>
<dbReference type="Pfam" id="PF13630">
    <property type="entry name" value="SdpI"/>
    <property type="match status" value="1"/>
</dbReference>
<keyword evidence="1" id="KW-1133">Transmembrane helix</keyword>
<proteinExistence type="predicted"/>
<dbReference type="Proteomes" id="UP000326546">
    <property type="component" value="Chromosome"/>
</dbReference>
<accession>A0A5J6V2P2</accession>
<dbReference type="AlphaFoldDB" id="A0A5J6V2P2"/>
<name>A0A5J6V2P2_9MICO</name>
<reference evidence="2 3" key="1">
    <citation type="submission" date="2019-09" db="EMBL/GenBank/DDBJ databases">
        <title>Serinicoccus pratensis sp. nov., isolated from meadow soil.</title>
        <authorList>
            <person name="Zhang W."/>
        </authorList>
    </citation>
    <scope>NUCLEOTIDE SEQUENCE [LARGE SCALE GENOMIC DNA]</scope>
    <source>
        <strain evidence="2 3">W204</strain>
    </source>
</reference>
<keyword evidence="3" id="KW-1185">Reference proteome</keyword>
<feature type="transmembrane region" description="Helical" evidence="1">
    <location>
        <begin position="69"/>
        <end position="88"/>
    </location>
</feature>
<evidence type="ECO:0000313" key="2">
    <source>
        <dbReference type="EMBL" id="QFG67995.1"/>
    </source>
</evidence>